<dbReference type="AlphaFoldDB" id="A0A6C1TU66"/>
<gene>
    <name evidence="1" type="ORF">EKI59_11555</name>
</gene>
<proteinExistence type="predicted"/>
<name>A0A6C1TU66_9CORY</name>
<evidence type="ECO:0000313" key="2">
    <source>
        <dbReference type="Proteomes" id="UP000336646"/>
    </source>
</evidence>
<comment type="caution">
    <text evidence="1">The sequence shown here is derived from an EMBL/GenBank/DDBJ whole genome shotgun (WGS) entry which is preliminary data.</text>
</comment>
<protein>
    <submittedName>
        <fullName evidence="1">Uncharacterized protein</fullName>
    </submittedName>
</protein>
<accession>A0A6C1TU66</accession>
<dbReference type="OrthoDB" id="4427529at2"/>
<dbReference type="Proteomes" id="UP000336646">
    <property type="component" value="Unassembled WGS sequence"/>
</dbReference>
<sequence>MPTGEDTHGRDYFTPVFLLPQLCNSTVHRLSRCRALTRRGCRQCRARARGHRKVARFRE</sequence>
<dbReference type="EMBL" id="RXIR01000053">
    <property type="protein sequence ID" value="TVS25065.1"/>
    <property type="molecule type" value="Genomic_DNA"/>
</dbReference>
<organism evidence="1 2">
    <name type="scientific">Corynebacterium sanguinis</name>
    <dbReference type="NCBI Taxonomy" id="2594913"/>
    <lineage>
        <taxon>Bacteria</taxon>
        <taxon>Bacillati</taxon>
        <taxon>Actinomycetota</taxon>
        <taxon>Actinomycetes</taxon>
        <taxon>Mycobacteriales</taxon>
        <taxon>Corynebacteriaceae</taxon>
        <taxon>Corynebacterium</taxon>
    </lineage>
</organism>
<reference evidence="1 2" key="1">
    <citation type="submission" date="2018-12" db="EMBL/GenBank/DDBJ databases">
        <title>Corynebacterium sanguinis sp. nov., a clinically-associated and environmental corynebacterium.</title>
        <authorList>
            <person name="Gonzales-Siles L."/>
            <person name="Jaen-Luchoro D."/>
            <person name="Cardew S."/>
            <person name="Inganas E."/>
            <person name="Ohlen M."/>
            <person name="Jensie-Markopolous S."/>
            <person name="Pinyeiro-Iglesias B."/>
            <person name="Molin K."/>
            <person name="Skovbjerg S."/>
            <person name="Svensson-Stadler L."/>
            <person name="Funke G."/>
            <person name="Moore E.R.B."/>
        </authorList>
    </citation>
    <scope>NUCLEOTIDE SEQUENCE [LARGE SCALE GENOMIC DNA]</scope>
    <source>
        <strain evidence="1 2">58734</strain>
    </source>
</reference>
<evidence type="ECO:0000313" key="1">
    <source>
        <dbReference type="EMBL" id="TVS25065.1"/>
    </source>
</evidence>